<accession>A0A2V1GUN3</accession>
<gene>
    <name evidence="1" type="ORF">DC094_12310</name>
</gene>
<dbReference type="EMBL" id="QDDL01000004">
    <property type="protein sequence ID" value="PVZ69020.1"/>
    <property type="molecule type" value="Genomic_DNA"/>
</dbReference>
<comment type="caution">
    <text evidence="1">The sequence shown here is derived from an EMBL/GenBank/DDBJ whole genome shotgun (WGS) entry which is preliminary data.</text>
</comment>
<proteinExistence type="predicted"/>
<evidence type="ECO:0000313" key="2">
    <source>
        <dbReference type="Proteomes" id="UP000244906"/>
    </source>
</evidence>
<sequence length="69" mass="7924">MPIHCLIIASQSFFYDQLKIFNFLNCKALLIIASQSFFYDQLKIFNFLNCKALANISQPLKLAGVESNY</sequence>
<protein>
    <submittedName>
        <fullName evidence="1">Uncharacterized protein</fullName>
    </submittedName>
</protein>
<keyword evidence="2" id="KW-1185">Reference proteome</keyword>
<dbReference type="Proteomes" id="UP000244906">
    <property type="component" value="Unassembled WGS sequence"/>
</dbReference>
<reference evidence="1 2" key="1">
    <citation type="submission" date="2018-04" db="EMBL/GenBank/DDBJ databases">
        <title>Thalassorhabdus spongiae gen. nov., sp. nov., isolated from a marine sponge in South-West Iceland.</title>
        <authorList>
            <person name="Knobloch S."/>
            <person name="Daussin A."/>
            <person name="Johannsson R."/>
            <person name="Marteinsson V.T."/>
        </authorList>
    </citation>
    <scope>NUCLEOTIDE SEQUENCE [LARGE SCALE GENOMIC DNA]</scope>
    <source>
        <strain evidence="1 2">Hp12</strain>
    </source>
</reference>
<organism evidence="1 2">
    <name type="scientific">Pelagibaculum spongiae</name>
    <dbReference type="NCBI Taxonomy" id="2080658"/>
    <lineage>
        <taxon>Bacteria</taxon>
        <taxon>Pseudomonadati</taxon>
        <taxon>Pseudomonadota</taxon>
        <taxon>Gammaproteobacteria</taxon>
        <taxon>Oceanospirillales</taxon>
        <taxon>Pelagibaculum</taxon>
    </lineage>
</organism>
<evidence type="ECO:0000313" key="1">
    <source>
        <dbReference type="EMBL" id="PVZ69020.1"/>
    </source>
</evidence>
<dbReference type="AlphaFoldDB" id="A0A2V1GUN3"/>
<name>A0A2V1GUN3_9GAMM</name>